<dbReference type="InterPro" id="IPR000866">
    <property type="entry name" value="AhpC/TSA"/>
</dbReference>
<protein>
    <submittedName>
        <fullName evidence="2">Thioredoxin family protein</fullName>
    </submittedName>
</protein>
<dbReference type="EMBL" id="BMII01000006">
    <property type="protein sequence ID" value="GGB50774.1"/>
    <property type="molecule type" value="Genomic_DNA"/>
</dbReference>
<reference evidence="3" key="1">
    <citation type="journal article" date="2019" name="Int. J. Syst. Evol. Microbiol.">
        <title>The Global Catalogue of Microorganisms (GCM) 10K type strain sequencing project: providing services to taxonomists for standard genome sequencing and annotation.</title>
        <authorList>
            <consortium name="The Broad Institute Genomics Platform"/>
            <consortium name="The Broad Institute Genome Sequencing Center for Infectious Disease"/>
            <person name="Wu L."/>
            <person name="Ma J."/>
        </authorList>
    </citation>
    <scope>NUCLEOTIDE SEQUENCE [LARGE SCALE GENOMIC DNA]</scope>
    <source>
        <strain evidence="3">CGMCC 1.15339</strain>
    </source>
</reference>
<dbReference type="Proteomes" id="UP000617555">
    <property type="component" value="Unassembled WGS sequence"/>
</dbReference>
<gene>
    <name evidence="2" type="ORF">GCM10011607_08940</name>
</gene>
<dbReference type="PROSITE" id="PS51352">
    <property type="entry name" value="THIOREDOXIN_2"/>
    <property type="match status" value="1"/>
</dbReference>
<evidence type="ECO:0000313" key="2">
    <source>
        <dbReference type="EMBL" id="GGB50774.1"/>
    </source>
</evidence>
<sequence>MLLDTPICDFGWKAPDFTLKNPNGDVFTMSEHLGEKGLLIMFICNHCPYVKAIAARLAEDTKLLMAEGINVLAVMSNDYQAFDADSPANMLRFAEQHGFTFPYLVDENQHVGKQYGAVCTPDFFGFNAQGELQYRGRLDDARLQDDPNRVPELVNAMQLIAATGKGPKQQTASMGCSIKWR</sequence>
<dbReference type="RefSeq" id="WP_188737390.1">
    <property type="nucleotide sequence ID" value="NZ_BMII01000006.1"/>
</dbReference>
<dbReference type="InterPro" id="IPR047262">
    <property type="entry name" value="PRX-like1"/>
</dbReference>
<accession>A0ABQ1IT98</accession>
<dbReference type="InterPro" id="IPR013766">
    <property type="entry name" value="Thioredoxin_domain"/>
</dbReference>
<dbReference type="InterPro" id="IPR036249">
    <property type="entry name" value="Thioredoxin-like_sf"/>
</dbReference>
<keyword evidence="3" id="KW-1185">Reference proteome</keyword>
<dbReference type="CDD" id="cd02969">
    <property type="entry name" value="PRX_like1"/>
    <property type="match status" value="1"/>
</dbReference>
<dbReference type="PANTHER" id="PTHR43640:SF1">
    <property type="entry name" value="THIOREDOXIN-DEPENDENT PEROXIREDOXIN"/>
    <property type="match status" value="1"/>
</dbReference>
<organism evidence="2 3">
    <name type="scientific">Shewanella inventionis</name>
    <dbReference type="NCBI Taxonomy" id="1738770"/>
    <lineage>
        <taxon>Bacteria</taxon>
        <taxon>Pseudomonadati</taxon>
        <taxon>Pseudomonadota</taxon>
        <taxon>Gammaproteobacteria</taxon>
        <taxon>Alteromonadales</taxon>
        <taxon>Shewanellaceae</taxon>
        <taxon>Shewanella</taxon>
    </lineage>
</organism>
<dbReference type="Pfam" id="PF00578">
    <property type="entry name" value="AhpC-TSA"/>
    <property type="match status" value="1"/>
</dbReference>
<evidence type="ECO:0000313" key="3">
    <source>
        <dbReference type="Proteomes" id="UP000617555"/>
    </source>
</evidence>
<name>A0ABQ1IT98_9GAMM</name>
<dbReference type="PANTHER" id="PTHR43640">
    <property type="entry name" value="OS07G0260300 PROTEIN"/>
    <property type="match status" value="1"/>
</dbReference>
<feature type="domain" description="Thioredoxin" evidence="1">
    <location>
        <begin position="8"/>
        <end position="159"/>
    </location>
</feature>
<dbReference type="Gene3D" id="3.40.30.10">
    <property type="entry name" value="Glutaredoxin"/>
    <property type="match status" value="1"/>
</dbReference>
<dbReference type="SUPFAM" id="SSF52833">
    <property type="entry name" value="Thioredoxin-like"/>
    <property type="match status" value="1"/>
</dbReference>
<proteinExistence type="predicted"/>
<comment type="caution">
    <text evidence="2">The sequence shown here is derived from an EMBL/GenBank/DDBJ whole genome shotgun (WGS) entry which is preliminary data.</text>
</comment>
<evidence type="ECO:0000259" key="1">
    <source>
        <dbReference type="PROSITE" id="PS51352"/>
    </source>
</evidence>